<keyword evidence="1" id="KW-0812">Transmembrane</keyword>
<name>A0ABW3EFM3_9LACO</name>
<comment type="caution">
    <text evidence="2">The sequence shown here is derived from an EMBL/GenBank/DDBJ whole genome shotgun (WGS) entry which is preliminary data.</text>
</comment>
<feature type="transmembrane region" description="Helical" evidence="1">
    <location>
        <begin position="7"/>
        <end position="22"/>
    </location>
</feature>
<feature type="transmembrane region" description="Helical" evidence="1">
    <location>
        <begin position="28"/>
        <end position="47"/>
    </location>
</feature>
<dbReference type="Proteomes" id="UP001597104">
    <property type="component" value="Unassembled WGS sequence"/>
</dbReference>
<dbReference type="EMBL" id="JBHTIO010000045">
    <property type="protein sequence ID" value="MFD0898187.1"/>
    <property type="molecule type" value="Genomic_DNA"/>
</dbReference>
<sequence length="50" mass="5622">MRRFGGGVCYLLVLVLVGYSLVQASDWFWLLAAGGLMLLSVGLGRFFRRR</sequence>
<evidence type="ECO:0000256" key="1">
    <source>
        <dbReference type="SAM" id="Phobius"/>
    </source>
</evidence>
<dbReference type="RefSeq" id="WP_171001847.1">
    <property type="nucleotide sequence ID" value="NZ_BJDN01000009.1"/>
</dbReference>
<keyword evidence="1" id="KW-0472">Membrane</keyword>
<protein>
    <recommendedName>
        <fullName evidence="4">LPXTG cell wall anchor domain-containing protein</fullName>
    </recommendedName>
</protein>
<gene>
    <name evidence="2" type="ORF">ACFQZ7_10675</name>
</gene>
<evidence type="ECO:0000313" key="3">
    <source>
        <dbReference type="Proteomes" id="UP001597104"/>
    </source>
</evidence>
<keyword evidence="1" id="KW-1133">Transmembrane helix</keyword>
<proteinExistence type="predicted"/>
<reference evidence="3" key="1">
    <citation type="journal article" date="2019" name="Int. J. Syst. Evol. Microbiol.">
        <title>The Global Catalogue of Microorganisms (GCM) 10K type strain sequencing project: providing services to taxonomists for standard genome sequencing and annotation.</title>
        <authorList>
            <consortium name="The Broad Institute Genomics Platform"/>
            <consortium name="The Broad Institute Genome Sequencing Center for Infectious Disease"/>
            <person name="Wu L."/>
            <person name="Ma J."/>
        </authorList>
    </citation>
    <scope>NUCLEOTIDE SEQUENCE [LARGE SCALE GENOMIC DNA]</scope>
    <source>
        <strain evidence="3">CCM 8925</strain>
    </source>
</reference>
<evidence type="ECO:0000313" key="2">
    <source>
        <dbReference type="EMBL" id="MFD0898187.1"/>
    </source>
</evidence>
<accession>A0ABW3EFM3</accession>
<evidence type="ECO:0008006" key="4">
    <source>
        <dbReference type="Google" id="ProtNLM"/>
    </source>
</evidence>
<organism evidence="2 3">
    <name type="scientific">Loigolactobacillus binensis</name>
    <dbReference type="NCBI Taxonomy" id="2559922"/>
    <lineage>
        <taxon>Bacteria</taxon>
        <taxon>Bacillati</taxon>
        <taxon>Bacillota</taxon>
        <taxon>Bacilli</taxon>
        <taxon>Lactobacillales</taxon>
        <taxon>Lactobacillaceae</taxon>
        <taxon>Loigolactobacillus</taxon>
    </lineage>
</organism>
<keyword evidence="3" id="KW-1185">Reference proteome</keyword>